<dbReference type="GO" id="GO:0050661">
    <property type="term" value="F:NADP binding"/>
    <property type="evidence" value="ECO:0007669"/>
    <property type="project" value="InterPro"/>
</dbReference>
<gene>
    <name evidence="6" type="ORF">MDUV_05020</name>
</gene>
<dbReference type="SUPFAM" id="SSF48179">
    <property type="entry name" value="6-phosphogluconate dehydrogenase C-terminal domain-like"/>
    <property type="match status" value="1"/>
</dbReference>
<dbReference type="PIRSF" id="PIRSF000103">
    <property type="entry name" value="HIBADH"/>
    <property type="match status" value="1"/>
</dbReference>
<evidence type="ECO:0000256" key="1">
    <source>
        <dbReference type="ARBA" id="ARBA00009080"/>
    </source>
</evidence>
<keyword evidence="2" id="KW-0560">Oxidoreductase</keyword>
<feature type="domain" description="3-hydroxyisobutyrate dehydrogenase-like NAD-binding" evidence="5">
    <location>
        <begin position="162"/>
        <end position="252"/>
    </location>
</feature>
<accession>A0A7I7JX28</accession>
<keyword evidence="3" id="KW-0520">NAD</keyword>
<organism evidence="6 7">
    <name type="scientific">Mycolicibacterium duvalii</name>
    <dbReference type="NCBI Taxonomy" id="39688"/>
    <lineage>
        <taxon>Bacteria</taxon>
        <taxon>Bacillati</taxon>
        <taxon>Actinomycetota</taxon>
        <taxon>Actinomycetes</taxon>
        <taxon>Mycobacteriales</taxon>
        <taxon>Mycobacteriaceae</taxon>
        <taxon>Mycolicibacterium</taxon>
    </lineage>
</organism>
<dbReference type="Gene3D" id="1.10.1040.10">
    <property type="entry name" value="N-(1-d-carboxylethyl)-l-norvaline Dehydrogenase, domain 2"/>
    <property type="match status" value="1"/>
</dbReference>
<evidence type="ECO:0000313" key="7">
    <source>
        <dbReference type="Proteomes" id="UP000467006"/>
    </source>
</evidence>
<name>A0A7I7JX28_9MYCO</name>
<dbReference type="InterPro" id="IPR006115">
    <property type="entry name" value="6PGDH_NADP-bd"/>
</dbReference>
<dbReference type="Proteomes" id="UP000467006">
    <property type="component" value="Chromosome"/>
</dbReference>
<feature type="domain" description="6-phosphogluconate dehydrogenase NADP-binding" evidence="4">
    <location>
        <begin position="3"/>
        <end position="159"/>
    </location>
</feature>
<proteinExistence type="inferred from homology"/>
<dbReference type="InterPro" id="IPR029154">
    <property type="entry name" value="HIBADH-like_NADP-bd"/>
</dbReference>
<dbReference type="Gene3D" id="3.40.50.720">
    <property type="entry name" value="NAD(P)-binding Rossmann-like Domain"/>
    <property type="match status" value="1"/>
</dbReference>
<dbReference type="InterPro" id="IPR013328">
    <property type="entry name" value="6PGD_dom2"/>
</dbReference>
<dbReference type="PANTHER" id="PTHR43060">
    <property type="entry name" value="3-HYDROXYISOBUTYRATE DEHYDROGENASE-LIKE 1, MITOCHONDRIAL-RELATED"/>
    <property type="match status" value="1"/>
</dbReference>
<dbReference type="EMBL" id="AP022563">
    <property type="protein sequence ID" value="BBX15642.1"/>
    <property type="molecule type" value="Genomic_DNA"/>
</dbReference>
<comment type="similarity">
    <text evidence="1">Belongs to the HIBADH-related family.</text>
</comment>
<dbReference type="InterPro" id="IPR036291">
    <property type="entry name" value="NAD(P)-bd_dom_sf"/>
</dbReference>
<dbReference type="GO" id="GO:0016491">
    <property type="term" value="F:oxidoreductase activity"/>
    <property type="evidence" value="ECO:0007669"/>
    <property type="project" value="UniProtKB-KW"/>
</dbReference>
<evidence type="ECO:0000256" key="3">
    <source>
        <dbReference type="ARBA" id="ARBA00023027"/>
    </source>
</evidence>
<dbReference type="KEGG" id="mdu:MDUV_05020"/>
<dbReference type="SUPFAM" id="SSF51735">
    <property type="entry name" value="NAD(P)-binding Rossmann-fold domains"/>
    <property type="match status" value="1"/>
</dbReference>
<dbReference type="OrthoDB" id="3185659at2"/>
<dbReference type="Pfam" id="PF14833">
    <property type="entry name" value="NAD_binding_11"/>
    <property type="match status" value="1"/>
</dbReference>
<dbReference type="InterPro" id="IPR015815">
    <property type="entry name" value="HIBADH-related"/>
</dbReference>
<dbReference type="InterPro" id="IPR008927">
    <property type="entry name" value="6-PGluconate_DH-like_C_sf"/>
</dbReference>
<dbReference type="GO" id="GO:0051287">
    <property type="term" value="F:NAD binding"/>
    <property type="evidence" value="ECO:0007669"/>
    <property type="project" value="InterPro"/>
</dbReference>
<evidence type="ECO:0000259" key="4">
    <source>
        <dbReference type="Pfam" id="PF03446"/>
    </source>
</evidence>
<evidence type="ECO:0000313" key="6">
    <source>
        <dbReference type="EMBL" id="BBX15642.1"/>
    </source>
</evidence>
<dbReference type="AlphaFoldDB" id="A0A7I7JX28"/>
<dbReference type="Pfam" id="PF03446">
    <property type="entry name" value="NAD_binding_2"/>
    <property type="match status" value="1"/>
</dbReference>
<reference evidence="6 7" key="1">
    <citation type="journal article" date="2019" name="Emerg. Microbes Infect.">
        <title>Comprehensive subspecies identification of 175 nontuberculous mycobacteria species based on 7547 genomic profiles.</title>
        <authorList>
            <person name="Matsumoto Y."/>
            <person name="Kinjo T."/>
            <person name="Motooka D."/>
            <person name="Nabeya D."/>
            <person name="Jung N."/>
            <person name="Uechi K."/>
            <person name="Horii T."/>
            <person name="Iida T."/>
            <person name="Fujita J."/>
            <person name="Nakamura S."/>
        </authorList>
    </citation>
    <scope>NUCLEOTIDE SEQUENCE [LARGE SCALE GENOMIC DNA]</scope>
    <source>
        <strain evidence="6 7">JCM 6396</strain>
    </source>
</reference>
<protein>
    <submittedName>
        <fullName evidence="6">6-phosphogluconate dehydrogenase</fullName>
    </submittedName>
</protein>
<dbReference type="PANTHER" id="PTHR43060:SF15">
    <property type="entry name" value="3-HYDROXYISOBUTYRATE DEHYDROGENASE-LIKE 1, MITOCHONDRIAL-RELATED"/>
    <property type="match status" value="1"/>
</dbReference>
<evidence type="ECO:0000259" key="5">
    <source>
        <dbReference type="Pfam" id="PF14833"/>
    </source>
</evidence>
<keyword evidence="7" id="KW-1185">Reference proteome</keyword>
<evidence type="ECO:0000256" key="2">
    <source>
        <dbReference type="ARBA" id="ARBA00023002"/>
    </source>
</evidence>
<dbReference type="RefSeq" id="WP_098003322.1">
    <property type="nucleotide sequence ID" value="NZ_AP022563.1"/>
</dbReference>
<sequence length="272" mass="27853">MTQVGFVGAGRMGTPMIERLVSAGHHVRALARTDEKRAAVQELGATAVVQPQAVAVGAEVVVVCVFTDEQVRRVCLDDGLLDAMGAGSVLVVHTTGSPRTAELLAARTPGVAVVDAPVSGGPHDIAAGRITLFVGGDEGAVERARPVLAAYGDPIVHTGRPGSGQWVKLLNNTLLAAQLGLLREAAAFGARVGVDERGLLSAIRCGSGASKAADMIGTRGQGSVQDFIDSISEFLGKDVAVIREVAAETGNELGILEILLDSVVPADTPRAG</sequence>